<accession>A0A8E0RQU1</accession>
<dbReference type="PANTHER" id="PTHR19321:SF41">
    <property type="entry name" value="FASCETTO-RELATED"/>
    <property type="match status" value="1"/>
</dbReference>
<dbReference type="Pfam" id="PF03999">
    <property type="entry name" value="MAP65_ASE1"/>
    <property type="match status" value="1"/>
</dbReference>
<dbReference type="GO" id="GO:0005737">
    <property type="term" value="C:cytoplasm"/>
    <property type="evidence" value="ECO:0007669"/>
    <property type="project" value="TreeGrafter"/>
</dbReference>
<dbReference type="InterPro" id="IPR007145">
    <property type="entry name" value="MAP65_Ase1_PRC1"/>
</dbReference>
<reference evidence="2" key="1">
    <citation type="submission" date="2019-05" db="EMBL/GenBank/DDBJ databases">
        <title>Annotation for the trematode Fasciolopsis buski.</title>
        <authorList>
            <person name="Choi Y.-J."/>
        </authorList>
    </citation>
    <scope>NUCLEOTIDE SEQUENCE</scope>
    <source>
        <strain evidence="2">HT</strain>
        <tissue evidence="2">Whole worm</tissue>
    </source>
</reference>
<dbReference type="GO" id="GO:1990023">
    <property type="term" value="C:mitotic spindle midzone"/>
    <property type="evidence" value="ECO:0007669"/>
    <property type="project" value="TreeGrafter"/>
</dbReference>
<keyword evidence="3" id="KW-1185">Reference proteome</keyword>
<dbReference type="PANTHER" id="PTHR19321">
    <property type="entry name" value="PROTEIN REGULATOR OF CYTOKINESIS 1 PRC1-RELATED"/>
    <property type="match status" value="1"/>
</dbReference>
<sequence>MSTLNDGWIEKLTEKVSFKVKEISRIWAEIGIDGARLLARKESLESYLFTMLEEMYEEEVAAEQTLIKSIKELEIKVNELETELEFPTVPLGDSLSLVLTEKALFDRFKFLEERASALTETFNSLRNEEEQLATRLGEPTAVILYKHAPNQQQMRSLKTNIDYLTMEKRSRVVHLSELRHDIMNIYAALESDTNLDIDLLSRITQEDALDVLPLTAEFLARVETLRQKCDSRLSEIESECICLMEEVLNLATRLNLRKDEFLNLEQSVSTSFMKLLKEEVARLTEMRRQNLSVFIENCKNELHRWWDECYLSESERNVLLTDPQEYTEEVLSTLESEVDHWKAFHAAHHRVFDTVKEWQNTFVRFRDSEIRKKDPTVLKNRGGILLKVEKEFKLLQRDLKRLEMELQQLTSEPSHLGVCVHGMLVMDFLEECKRQYEEDKENETRQKKDLQKKIKESEQRFGCDATRAIYGKRPAGIRAAPNQTTLTRTGLDSTPRLNIGSRAPKKPRLDATGKDALSSFVSSGTSTLSRELCGSPVAASSFRESSTRSAASNSVRTPRTGMTIRTPKPLSVNHIGTQSAKQNTPQSSTTKTPLGGRGPGRNPIVPRNLTVG</sequence>
<dbReference type="GO" id="GO:0051256">
    <property type="term" value="P:mitotic spindle midzone assembly"/>
    <property type="evidence" value="ECO:0007669"/>
    <property type="project" value="TreeGrafter"/>
</dbReference>
<dbReference type="AlphaFoldDB" id="A0A8E0RQU1"/>
<feature type="region of interest" description="Disordered" evidence="1">
    <location>
        <begin position="539"/>
        <end position="612"/>
    </location>
</feature>
<evidence type="ECO:0000313" key="2">
    <source>
        <dbReference type="EMBL" id="KAA0186871.1"/>
    </source>
</evidence>
<dbReference type="GO" id="GO:0008017">
    <property type="term" value="F:microtubule binding"/>
    <property type="evidence" value="ECO:0007669"/>
    <property type="project" value="InterPro"/>
</dbReference>
<feature type="compositionally biased region" description="Polar residues" evidence="1">
    <location>
        <begin position="486"/>
        <end position="496"/>
    </location>
</feature>
<name>A0A8E0RQU1_9TREM</name>
<feature type="compositionally biased region" description="Polar residues" evidence="1">
    <location>
        <begin position="574"/>
        <end position="592"/>
    </location>
</feature>
<dbReference type="EMBL" id="LUCM01009522">
    <property type="protein sequence ID" value="KAA0186871.1"/>
    <property type="molecule type" value="Genomic_DNA"/>
</dbReference>
<organism evidence="2 3">
    <name type="scientific">Fasciolopsis buskii</name>
    <dbReference type="NCBI Taxonomy" id="27845"/>
    <lineage>
        <taxon>Eukaryota</taxon>
        <taxon>Metazoa</taxon>
        <taxon>Spiralia</taxon>
        <taxon>Lophotrochozoa</taxon>
        <taxon>Platyhelminthes</taxon>
        <taxon>Trematoda</taxon>
        <taxon>Digenea</taxon>
        <taxon>Plagiorchiida</taxon>
        <taxon>Echinostomata</taxon>
        <taxon>Echinostomatoidea</taxon>
        <taxon>Fasciolidae</taxon>
        <taxon>Fasciolopsis</taxon>
    </lineage>
</organism>
<proteinExistence type="predicted"/>
<evidence type="ECO:0000313" key="3">
    <source>
        <dbReference type="Proteomes" id="UP000728185"/>
    </source>
</evidence>
<dbReference type="Proteomes" id="UP000728185">
    <property type="component" value="Unassembled WGS sequence"/>
</dbReference>
<feature type="region of interest" description="Disordered" evidence="1">
    <location>
        <begin position="486"/>
        <end position="514"/>
    </location>
</feature>
<evidence type="ECO:0000256" key="1">
    <source>
        <dbReference type="SAM" id="MobiDB-lite"/>
    </source>
</evidence>
<feature type="region of interest" description="Disordered" evidence="1">
    <location>
        <begin position="437"/>
        <end position="456"/>
    </location>
</feature>
<protein>
    <submittedName>
        <fullName evidence="2">Protein regulator of cytokinesis 1</fullName>
    </submittedName>
</protein>
<feature type="compositionally biased region" description="Polar residues" evidence="1">
    <location>
        <begin position="542"/>
        <end position="557"/>
    </location>
</feature>
<comment type="caution">
    <text evidence="2">The sequence shown here is derived from an EMBL/GenBank/DDBJ whole genome shotgun (WGS) entry which is preliminary data.</text>
</comment>
<gene>
    <name evidence="2" type="ORF">FBUS_04267</name>
</gene>
<dbReference type="Gene3D" id="1.20.58.1520">
    <property type="match status" value="1"/>
</dbReference>
<dbReference type="OrthoDB" id="642895at2759"/>